<dbReference type="Proteomes" id="UP001558652">
    <property type="component" value="Unassembled WGS sequence"/>
</dbReference>
<protein>
    <submittedName>
        <fullName evidence="2">Uncharacterized protein</fullName>
    </submittedName>
</protein>
<evidence type="ECO:0000313" key="3">
    <source>
        <dbReference type="Proteomes" id="UP001558652"/>
    </source>
</evidence>
<sequence length="137" mass="15437">MEDDSLDKMDPYQRGANRIIWESMMSGSYKSKPSDDVNHRDYYADATESGSTIGNQLGSQEEASSTVEKYHEGRYVIGPMVVRVLPDGSPVPGGTTLPKDEDAEEYAAMRARPLPQFTNHHPNQNFDNNHRRNHTSH</sequence>
<accession>A0ABD0YGZ8</accession>
<dbReference type="EMBL" id="JBFDAA010000007">
    <property type="protein sequence ID" value="KAL1130565.1"/>
    <property type="molecule type" value="Genomic_DNA"/>
</dbReference>
<comment type="caution">
    <text evidence="2">The sequence shown here is derived from an EMBL/GenBank/DDBJ whole genome shotgun (WGS) entry which is preliminary data.</text>
</comment>
<evidence type="ECO:0000256" key="1">
    <source>
        <dbReference type="SAM" id="MobiDB-lite"/>
    </source>
</evidence>
<gene>
    <name evidence="2" type="ORF">AAG570_011811</name>
</gene>
<feature type="region of interest" description="Disordered" evidence="1">
    <location>
        <begin position="48"/>
        <end position="70"/>
    </location>
</feature>
<reference evidence="2 3" key="1">
    <citation type="submission" date="2024-07" db="EMBL/GenBank/DDBJ databases">
        <title>Chromosome-level genome assembly of the water stick insect Ranatra chinensis (Heteroptera: Nepidae).</title>
        <authorList>
            <person name="Liu X."/>
        </authorList>
    </citation>
    <scope>NUCLEOTIDE SEQUENCE [LARGE SCALE GENOMIC DNA]</scope>
    <source>
        <strain evidence="2">Cailab_2021Rc</strain>
        <tissue evidence="2">Muscle</tissue>
    </source>
</reference>
<feature type="compositionally biased region" description="Polar residues" evidence="1">
    <location>
        <begin position="48"/>
        <end position="67"/>
    </location>
</feature>
<dbReference type="AlphaFoldDB" id="A0ABD0YGZ8"/>
<organism evidence="2 3">
    <name type="scientific">Ranatra chinensis</name>
    <dbReference type="NCBI Taxonomy" id="642074"/>
    <lineage>
        <taxon>Eukaryota</taxon>
        <taxon>Metazoa</taxon>
        <taxon>Ecdysozoa</taxon>
        <taxon>Arthropoda</taxon>
        <taxon>Hexapoda</taxon>
        <taxon>Insecta</taxon>
        <taxon>Pterygota</taxon>
        <taxon>Neoptera</taxon>
        <taxon>Paraneoptera</taxon>
        <taxon>Hemiptera</taxon>
        <taxon>Heteroptera</taxon>
        <taxon>Panheteroptera</taxon>
        <taxon>Nepomorpha</taxon>
        <taxon>Nepidae</taxon>
        <taxon>Ranatrinae</taxon>
        <taxon>Ranatra</taxon>
    </lineage>
</organism>
<proteinExistence type="predicted"/>
<name>A0ABD0YGZ8_9HEMI</name>
<evidence type="ECO:0000313" key="2">
    <source>
        <dbReference type="EMBL" id="KAL1130565.1"/>
    </source>
</evidence>
<feature type="region of interest" description="Disordered" evidence="1">
    <location>
        <begin position="86"/>
        <end position="137"/>
    </location>
</feature>
<feature type="compositionally biased region" description="Polar residues" evidence="1">
    <location>
        <begin position="116"/>
        <end position="127"/>
    </location>
</feature>
<keyword evidence="3" id="KW-1185">Reference proteome</keyword>